<sequence>MTKTTRPAYPMQIGFGVSRKIEVNHDINGLNIYTTSQRGNNLDANGTGLMMRNSLPTVYTIIYLPFIP</sequence>
<reference evidence="2" key="1">
    <citation type="submission" date="2022-11" db="UniProtKB">
        <authorList>
            <consortium name="WormBaseParasite"/>
        </authorList>
    </citation>
    <scope>IDENTIFICATION</scope>
</reference>
<keyword evidence="1" id="KW-1185">Reference proteome</keyword>
<evidence type="ECO:0000313" key="1">
    <source>
        <dbReference type="Proteomes" id="UP000887565"/>
    </source>
</evidence>
<dbReference type="WBParaSite" id="nRc.2.0.1.t39712-RA">
    <property type="protein sequence ID" value="nRc.2.0.1.t39712-RA"/>
    <property type="gene ID" value="nRc.2.0.1.g39712"/>
</dbReference>
<name>A0A915KLJ8_ROMCU</name>
<protein>
    <submittedName>
        <fullName evidence="2">Uncharacterized protein</fullName>
    </submittedName>
</protein>
<accession>A0A915KLJ8</accession>
<dbReference type="Proteomes" id="UP000887565">
    <property type="component" value="Unplaced"/>
</dbReference>
<dbReference type="AlphaFoldDB" id="A0A915KLJ8"/>
<proteinExistence type="predicted"/>
<evidence type="ECO:0000313" key="2">
    <source>
        <dbReference type="WBParaSite" id="nRc.2.0.1.t39712-RA"/>
    </source>
</evidence>
<organism evidence="1 2">
    <name type="scientific">Romanomermis culicivorax</name>
    <name type="common">Nematode worm</name>
    <dbReference type="NCBI Taxonomy" id="13658"/>
    <lineage>
        <taxon>Eukaryota</taxon>
        <taxon>Metazoa</taxon>
        <taxon>Ecdysozoa</taxon>
        <taxon>Nematoda</taxon>
        <taxon>Enoplea</taxon>
        <taxon>Dorylaimia</taxon>
        <taxon>Mermithida</taxon>
        <taxon>Mermithoidea</taxon>
        <taxon>Mermithidae</taxon>
        <taxon>Romanomermis</taxon>
    </lineage>
</organism>